<dbReference type="AlphaFoldDB" id="A0AAD5WAD8"/>
<dbReference type="InterPro" id="IPR055301">
    <property type="entry name" value="Lea14-like_2"/>
</dbReference>
<gene>
    <name evidence="4" type="ORF">LUZ61_014065</name>
</gene>
<dbReference type="EMBL" id="JAMRDG010000002">
    <property type="protein sequence ID" value="KAJ3684901.1"/>
    <property type="molecule type" value="Genomic_DNA"/>
</dbReference>
<keyword evidence="2" id="KW-0472">Membrane</keyword>
<feature type="domain" description="Late embryogenesis abundant protein LEA-2 subgroup" evidence="3">
    <location>
        <begin position="120"/>
        <end position="222"/>
    </location>
</feature>
<dbReference type="Gene3D" id="2.60.40.1820">
    <property type="match status" value="1"/>
</dbReference>
<protein>
    <recommendedName>
        <fullName evidence="3">Late embryogenesis abundant protein LEA-2 subgroup domain-containing protein</fullName>
    </recommendedName>
</protein>
<keyword evidence="2" id="KW-1133">Transmembrane helix</keyword>
<dbReference type="InterPro" id="IPR004864">
    <property type="entry name" value="LEA_2"/>
</dbReference>
<dbReference type="Proteomes" id="UP001210211">
    <property type="component" value="Unassembled WGS sequence"/>
</dbReference>
<accession>A0AAD5WAD8</accession>
<feature type="compositionally biased region" description="Polar residues" evidence="1">
    <location>
        <begin position="14"/>
        <end position="33"/>
    </location>
</feature>
<dbReference type="PANTHER" id="PTHR31852">
    <property type="entry name" value="LATE EMBRYOGENESIS ABUNDANT (LEA) HYDROXYPROLINE-RICH GLYCOPROTEIN FAMILY"/>
    <property type="match status" value="1"/>
</dbReference>
<reference evidence="4 5" key="1">
    <citation type="journal article" date="2022" name="Cell">
        <title>Repeat-based holocentromeres influence genome architecture and karyotype evolution.</title>
        <authorList>
            <person name="Hofstatter P.G."/>
            <person name="Thangavel G."/>
            <person name="Lux T."/>
            <person name="Neumann P."/>
            <person name="Vondrak T."/>
            <person name="Novak P."/>
            <person name="Zhang M."/>
            <person name="Costa L."/>
            <person name="Castellani M."/>
            <person name="Scott A."/>
            <person name="Toegelov H."/>
            <person name="Fuchs J."/>
            <person name="Mata-Sucre Y."/>
            <person name="Dias Y."/>
            <person name="Vanzela A.L.L."/>
            <person name="Huettel B."/>
            <person name="Almeida C.C.S."/>
            <person name="Simkova H."/>
            <person name="Souza G."/>
            <person name="Pedrosa-Harand A."/>
            <person name="Macas J."/>
            <person name="Mayer K.F.X."/>
            <person name="Houben A."/>
            <person name="Marques A."/>
        </authorList>
    </citation>
    <scope>NUCLEOTIDE SEQUENCE [LARGE SCALE GENOMIC DNA]</scope>
    <source>
        <strain evidence="4">RhyTen1mFocal</strain>
    </source>
</reference>
<comment type="caution">
    <text evidence="4">The sequence shown here is derived from an EMBL/GenBank/DDBJ whole genome shotgun (WGS) entry which is preliminary data.</text>
</comment>
<feature type="transmembrane region" description="Helical" evidence="2">
    <location>
        <begin position="55"/>
        <end position="82"/>
    </location>
</feature>
<keyword evidence="5" id="KW-1185">Reference proteome</keyword>
<evidence type="ECO:0000259" key="3">
    <source>
        <dbReference type="Pfam" id="PF03168"/>
    </source>
</evidence>
<dbReference type="Pfam" id="PF03168">
    <property type="entry name" value="LEA_2"/>
    <property type="match status" value="1"/>
</dbReference>
<evidence type="ECO:0000256" key="2">
    <source>
        <dbReference type="SAM" id="Phobius"/>
    </source>
</evidence>
<name>A0AAD5WAD8_9POAL</name>
<proteinExistence type="predicted"/>
<feature type="region of interest" description="Disordered" evidence="1">
    <location>
        <begin position="1"/>
        <end position="42"/>
    </location>
</feature>
<dbReference type="SUPFAM" id="SSF117070">
    <property type="entry name" value="LEA14-like"/>
    <property type="match status" value="1"/>
</dbReference>
<sequence>MDQTQINKEEQPTKPLTSTQNHTSSPSIYPINTTDEEHGTASGERSSQYLRRRRCMICCCGCCATITILLGIVILILSLTVFKIKDPSVTVNYINFTSVDPGLGTTNDPVSVNLTLNANLSLKNPNIASFKFKNSTTEFYYEGQTVGVAYAPDGEVGAYKTTHMNVSLDVLTDRAVAAAGPINLTGIVVGEDLNFTSYTDITGRVNVLGIYKRNIDVTLNCTYTVEYSVTSFDTKKITCAADAA</sequence>
<evidence type="ECO:0000256" key="1">
    <source>
        <dbReference type="SAM" id="MobiDB-lite"/>
    </source>
</evidence>
<organism evidence="4 5">
    <name type="scientific">Rhynchospora tenuis</name>
    <dbReference type="NCBI Taxonomy" id="198213"/>
    <lineage>
        <taxon>Eukaryota</taxon>
        <taxon>Viridiplantae</taxon>
        <taxon>Streptophyta</taxon>
        <taxon>Embryophyta</taxon>
        <taxon>Tracheophyta</taxon>
        <taxon>Spermatophyta</taxon>
        <taxon>Magnoliopsida</taxon>
        <taxon>Liliopsida</taxon>
        <taxon>Poales</taxon>
        <taxon>Cyperaceae</taxon>
        <taxon>Cyperoideae</taxon>
        <taxon>Rhynchosporeae</taxon>
        <taxon>Rhynchospora</taxon>
    </lineage>
</organism>
<evidence type="ECO:0000313" key="4">
    <source>
        <dbReference type="EMBL" id="KAJ3684901.1"/>
    </source>
</evidence>
<evidence type="ECO:0000313" key="5">
    <source>
        <dbReference type="Proteomes" id="UP001210211"/>
    </source>
</evidence>
<keyword evidence="2" id="KW-0812">Transmembrane</keyword>